<feature type="region of interest" description="Disordered" evidence="3">
    <location>
        <begin position="34"/>
        <end position="64"/>
    </location>
</feature>
<evidence type="ECO:0000313" key="5">
    <source>
        <dbReference type="Proteomes" id="UP000281245"/>
    </source>
</evidence>
<dbReference type="InterPro" id="IPR052254">
    <property type="entry name" value="CUL4-DDB1_E3_ligase_receptor"/>
</dbReference>
<protein>
    <submittedName>
        <fullName evidence="4">Uncharacterized protein</fullName>
    </submittedName>
</protein>
<dbReference type="InterPro" id="IPR036322">
    <property type="entry name" value="WD40_repeat_dom_sf"/>
</dbReference>
<accession>A0A3M6X751</accession>
<keyword evidence="2" id="KW-0677">Repeat</keyword>
<reference evidence="4 5" key="1">
    <citation type="journal article" date="2018" name="BMC Genomics">
        <title>Genomic evidence for intraspecific hybridization in a clonal and extremely halotolerant yeast.</title>
        <authorList>
            <person name="Gostincar C."/>
            <person name="Stajich J.E."/>
            <person name="Zupancic J."/>
            <person name="Zalar P."/>
            <person name="Gunde-Cimerman N."/>
        </authorList>
    </citation>
    <scope>NUCLEOTIDE SEQUENCE [LARGE SCALE GENOMIC DNA]</scope>
    <source>
        <strain evidence="4 5">EXF-6656</strain>
    </source>
</reference>
<name>A0A3M6X751_HORWE</name>
<dbReference type="Gene3D" id="2.130.10.10">
    <property type="entry name" value="YVTN repeat-like/Quinoprotein amine dehydrogenase"/>
    <property type="match status" value="1"/>
</dbReference>
<organism evidence="4 5">
    <name type="scientific">Hortaea werneckii</name>
    <name type="common">Black yeast</name>
    <name type="synonym">Cladosporium werneckii</name>
    <dbReference type="NCBI Taxonomy" id="91943"/>
    <lineage>
        <taxon>Eukaryota</taxon>
        <taxon>Fungi</taxon>
        <taxon>Dikarya</taxon>
        <taxon>Ascomycota</taxon>
        <taxon>Pezizomycotina</taxon>
        <taxon>Dothideomycetes</taxon>
        <taxon>Dothideomycetidae</taxon>
        <taxon>Mycosphaerellales</taxon>
        <taxon>Teratosphaeriaceae</taxon>
        <taxon>Hortaea</taxon>
    </lineage>
</organism>
<sequence length="437" mass="48303">MNIGQIPGYYYDEVKKKYFKIQANHVAPAGAKYSKANVNREKRESKRRRLDERQQEHRYGQTVRPSRILSHPLTTASLGREIGLREPAGDQAARESYLVSALKPEILQVEPPNSTTFSGSLFGAFDIQHPQFAPSMLLAYNHGAGSSVYNMPVSKEKGERILATPNAAFHTSIVSMHVCCNPDLEPKMIACLRQPSGAGGNLYIGDALDHSWDVPRVSSPEFFVKLGHNAHLDPALWASAIECHDDNLAVSGSEGVYVVDVAVGQCNNNLEVKHESKSIAWLDPHVIAFSEGRKVVLYDCRSGGQATRYTRPKNITGLAAPAKDGFHILVSDNKRLELFDTRMDSRPLFGIRHIHAGPQLQFSCLNESVVAALSSDNEINTYSLLSGEALKTLTWVRTVDEPLFGQLRWTEDAEGGPVLQACHGKDIVRWAFIPSEC</sequence>
<keyword evidence="1" id="KW-0853">WD repeat</keyword>
<proteinExistence type="predicted"/>
<dbReference type="InterPro" id="IPR015943">
    <property type="entry name" value="WD40/YVTN_repeat-like_dom_sf"/>
</dbReference>
<gene>
    <name evidence="4" type="ORF">D0869_02926</name>
</gene>
<dbReference type="GO" id="GO:0080008">
    <property type="term" value="C:Cul4-RING E3 ubiquitin ligase complex"/>
    <property type="evidence" value="ECO:0007669"/>
    <property type="project" value="TreeGrafter"/>
</dbReference>
<dbReference type="AlphaFoldDB" id="A0A3M6X751"/>
<evidence type="ECO:0000256" key="2">
    <source>
        <dbReference type="ARBA" id="ARBA00022737"/>
    </source>
</evidence>
<feature type="compositionally biased region" description="Basic and acidic residues" evidence="3">
    <location>
        <begin position="38"/>
        <end position="59"/>
    </location>
</feature>
<dbReference type="PANTHER" id="PTHR44472:SF1">
    <property type="entry name" value="DDB1 AND CUL4 ASSOCIATED FACTOR 4"/>
    <property type="match status" value="1"/>
</dbReference>
<evidence type="ECO:0000256" key="1">
    <source>
        <dbReference type="ARBA" id="ARBA00022574"/>
    </source>
</evidence>
<dbReference type="PANTHER" id="PTHR44472">
    <property type="entry name" value="DDB1- AND CUL4-ASSOCIATED FACTOR 4-RELATED"/>
    <property type="match status" value="1"/>
</dbReference>
<evidence type="ECO:0000313" key="4">
    <source>
        <dbReference type="EMBL" id="RMX86655.1"/>
    </source>
</evidence>
<comment type="caution">
    <text evidence="4">The sequence shown here is derived from an EMBL/GenBank/DDBJ whole genome shotgun (WGS) entry which is preliminary data.</text>
</comment>
<dbReference type="SUPFAM" id="SSF50978">
    <property type="entry name" value="WD40 repeat-like"/>
    <property type="match status" value="1"/>
</dbReference>
<dbReference type="Proteomes" id="UP000281245">
    <property type="component" value="Unassembled WGS sequence"/>
</dbReference>
<dbReference type="EMBL" id="QWIJ01000155">
    <property type="protein sequence ID" value="RMX86655.1"/>
    <property type="molecule type" value="Genomic_DNA"/>
</dbReference>
<evidence type="ECO:0000256" key="3">
    <source>
        <dbReference type="SAM" id="MobiDB-lite"/>
    </source>
</evidence>
<dbReference type="OrthoDB" id="128867at2759"/>